<evidence type="ECO:0000313" key="9">
    <source>
        <dbReference type="EMBL" id="GJN63633.1"/>
    </source>
</evidence>
<dbReference type="PROSITE" id="PS00201">
    <property type="entry name" value="FLAVODOXIN"/>
    <property type="match status" value="1"/>
</dbReference>
<dbReference type="RefSeq" id="WP_238315736.1">
    <property type="nucleotide sequence ID" value="NZ_BQKV01000013.1"/>
</dbReference>
<keyword evidence="6 7" id="KW-0249">Electron transport</keyword>
<dbReference type="GO" id="GO:0010181">
    <property type="term" value="F:FMN binding"/>
    <property type="evidence" value="ECO:0007669"/>
    <property type="project" value="UniProtKB-UniRule"/>
</dbReference>
<evidence type="ECO:0000256" key="4">
    <source>
        <dbReference type="ARBA" id="ARBA00022630"/>
    </source>
</evidence>
<dbReference type="AlphaFoldDB" id="A0AA37IW66"/>
<accession>A0AA37IW66</accession>
<sequence>MRKVAVVYWSSTGNTEAMASAVAEGAKEKGAEVSLVTAAAFSPEQVNEYDAIAFGCPAMGAEQLEECEFEPMFSACEGRLSGKNIALFGSYGWGDGEWMRSWESRCQDDGANLICDSVICNESPDDDILSACRALGASLT</sequence>
<dbReference type="InterPro" id="IPR029039">
    <property type="entry name" value="Flavoprotein-like_sf"/>
</dbReference>
<dbReference type="InterPro" id="IPR001226">
    <property type="entry name" value="Flavodoxin_CS"/>
</dbReference>
<dbReference type="SUPFAM" id="SSF52218">
    <property type="entry name" value="Flavoproteins"/>
    <property type="match status" value="1"/>
</dbReference>
<comment type="function">
    <text evidence="7">Low-potential electron donor to a number of redox enzymes.</text>
</comment>
<evidence type="ECO:0000256" key="3">
    <source>
        <dbReference type="ARBA" id="ARBA00022448"/>
    </source>
</evidence>
<evidence type="ECO:0000313" key="10">
    <source>
        <dbReference type="Proteomes" id="UP001055185"/>
    </source>
</evidence>
<evidence type="ECO:0000256" key="5">
    <source>
        <dbReference type="ARBA" id="ARBA00022643"/>
    </source>
</evidence>
<dbReference type="PANTHER" id="PTHR32145">
    <property type="entry name" value="DIFLAVIN FLAVOPROTEIN A 2-RELATED"/>
    <property type="match status" value="1"/>
</dbReference>
<dbReference type="InterPro" id="IPR051285">
    <property type="entry name" value="NADH_oxidoreductase_modular"/>
</dbReference>
<protein>
    <recommendedName>
        <fullName evidence="7">Flavodoxin</fullName>
    </recommendedName>
</protein>
<comment type="caution">
    <text evidence="9">The sequence shown here is derived from an EMBL/GenBank/DDBJ whole genome shotgun (WGS) entry which is preliminary data.</text>
</comment>
<dbReference type="EMBL" id="BQKV01000013">
    <property type="protein sequence ID" value="GJN63633.1"/>
    <property type="molecule type" value="Genomic_DNA"/>
</dbReference>
<dbReference type="PANTHER" id="PTHR32145:SF11">
    <property type="entry name" value="DIFLAVIN FLAVOPROTEIN A 2-RELATED"/>
    <property type="match status" value="1"/>
</dbReference>
<dbReference type="PROSITE" id="PS50902">
    <property type="entry name" value="FLAVODOXIN_LIKE"/>
    <property type="match status" value="1"/>
</dbReference>
<evidence type="ECO:0000256" key="2">
    <source>
        <dbReference type="ARBA" id="ARBA00005267"/>
    </source>
</evidence>
<dbReference type="InterPro" id="IPR008254">
    <property type="entry name" value="Flavodoxin/NO_synth"/>
</dbReference>
<name>A0AA37IW66_9FIRM</name>
<dbReference type="GO" id="GO:0009055">
    <property type="term" value="F:electron transfer activity"/>
    <property type="evidence" value="ECO:0007669"/>
    <property type="project" value="UniProtKB-UniRule"/>
</dbReference>
<keyword evidence="10" id="KW-1185">Reference proteome</keyword>
<dbReference type="InterPro" id="IPR010087">
    <property type="entry name" value="Flav_short"/>
</dbReference>
<dbReference type="Gene3D" id="3.40.50.360">
    <property type="match status" value="1"/>
</dbReference>
<comment type="similarity">
    <text evidence="2 7">Belongs to the flavodoxin family.</text>
</comment>
<feature type="domain" description="Flavodoxin-like" evidence="8">
    <location>
        <begin position="4"/>
        <end position="140"/>
    </location>
</feature>
<dbReference type="Pfam" id="PF00258">
    <property type="entry name" value="Flavodoxin_1"/>
    <property type="match status" value="1"/>
</dbReference>
<reference evidence="9" key="1">
    <citation type="journal article" date="2022" name="Int. J. Syst. Evol. Microbiol.">
        <title>Genome-based, phenotypic and chemotaxonomic classification of Faecalibacterium strains: proposal of three novel species Faecalibacterium duncaniae sp. nov., Faecalibacterium hattorii sp. nov. and Faecalibacterium gallinarum sp. nov. .</title>
        <authorList>
            <person name="Sakamoto M."/>
            <person name="Sakurai N."/>
            <person name="Tanno H."/>
            <person name="Iino T."/>
            <person name="Ohkuma M."/>
            <person name="Endo A."/>
        </authorList>
    </citation>
    <scope>NUCLEOTIDE SEQUENCE</scope>
    <source>
        <strain evidence="9">JCM 17207</strain>
    </source>
</reference>
<comment type="cofactor">
    <cofactor evidence="1 7">
        <name>FMN</name>
        <dbReference type="ChEBI" id="CHEBI:58210"/>
    </cofactor>
</comment>
<proteinExistence type="inferred from homology"/>
<evidence type="ECO:0000256" key="6">
    <source>
        <dbReference type="ARBA" id="ARBA00022982"/>
    </source>
</evidence>
<evidence type="ECO:0000259" key="8">
    <source>
        <dbReference type="PROSITE" id="PS50902"/>
    </source>
</evidence>
<evidence type="ECO:0000256" key="7">
    <source>
        <dbReference type="RuleBase" id="RU367037"/>
    </source>
</evidence>
<keyword evidence="5 7" id="KW-0288">FMN</keyword>
<organism evidence="9 10">
    <name type="scientific">Faecalibacterium gallinarum</name>
    <dbReference type="NCBI Taxonomy" id="2903556"/>
    <lineage>
        <taxon>Bacteria</taxon>
        <taxon>Bacillati</taxon>
        <taxon>Bacillota</taxon>
        <taxon>Clostridia</taxon>
        <taxon>Eubacteriales</taxon>
        <taxon>Oscillospiraceae</taxon>
        <taxon>Faecalibacterium</taxon>
    </lineage>
</organism>
<dbReference type="Proteomes" id="UP001055185">
    <property type="component" value="Unassembled WGS sequence"/>
</dbReference>
<keyword evidence="3 7" id="KW-0813">Transport</keyword>
<dbReference type="NCBIfam" id="TIGR01753">
    <property type="entry name" value="flav_short"/>
    <property type="match status" value="1"/>
</dbReference>
<gene>
    <name evidence="9" type="ORF">JCM17207_02580</name>
</gene>
<evidence type="ECO:0000256" key="1">
    <source>
        <dbReference type="ARBA" id="ARBA00001917"/>
    </source>
</evidence>
<keyword evidence="4 7" id="KW-0285">Flavoprotein</keyword>
<dbReference type="GO" id="GO:0016651">
    <property type="term" value="F:oxidoreductase activity, acting on NAD(P)H"/>
    <property type="evidence" value="ECO:0007669"/>
    <property type="project" value="UniProtKB-ARBA"/>
</dbReference>